<sequence>MGFDVVYLPPIHPIGRTGRRGRGNSDVAADDDPGSPWAIGSPDGGHTAVDPALGGLPALDEFLARARAVGLEVALDLAWQCSPDHPWVREHPDWFVHRADGSIRYAENPPKRYRDIYPLDFVGPKASGLWNALADVVRFWARRGVRIFRVDNPHTKPFAFWEWLLRQ</sequence>
<proteinExistence type="predicted"/>
<reference evidence="2" key="1">
    <citation type="submission" date="2013-08" db="EMBL/GenBank/DDBJ databases">
        <authorList>
            <person name="Mendez C."/>
            <person name="Richter M."/>
            <person name="Ferrer M."/>
            <person name="Sanchez J."/>
        </authorList>
    </citation>
    <scope>NUCLEOTIDE SEQUENCE</scope>
</reference>
<dbReference type="PANTHER" id="PTHR47786">
    <property type="entry name" value="ALPHA-1,4-GLUCAN:MALTOSE-1-PHOSPHATE MALTOSYLTRANSFERASE"/>
    <property type="match status" value="1"/>
</dbReference>
<dbReference type="InterPro" id="IPR017853">
    <property type="entry name" value="GH"/>
</dbReference>
<protein>
    <submittedName>
        <fullName evidence="2">Alpha-amylase-related protein</fullName>
    </submittedName>
</protein>
<evidence type="ECO:0000256" key="1">
    <source>
        <dbReference type="SAM" id="MobiDB-lite"/>
    </source>
</evidence>
<dbReference type="PANTHER" id="PTHR47786:SF2">
    <property type="entry name" value="GLYCOSYL HYDROLASE FAMILY 13 CATALYTIC DOMAIN-CONTAINING PROTEIN"/>
    <property type="match status" value="1"/>
</dbReference>
<feature type="non-terminal residue" evidence="2">
    <location>
        <position position="167"/>
    </location>
</feature>
<feature type="region of interest" description="Disordered" evidence="1">
    <location>
        <begin position="16"/>
        <end position="44"/>
    </location>
</feature>
<dbReference type="EMBL" id="AUZY01012307">
    <property type="protein sequence ID" value="EQD30457.1"/>
    <property type="molecule type" value="Genomic_DNA"/>
</dbReference>
<comment type="caution">
    <text evidence="2">The sequence shown here is derived from an EMBL/GenBank/DDBJ whole genome shotgun (WGS) entry which is preliminary data.</text>
</comment>
<accession>T0YF32</accession>
<reference evidence="2" key="2">
    <citation type="journal article" date="2014" name="ISME J.">
        <title>Microbial stratification in low pH oxic and suboxic macroscopic growths along an acid mine drainage.</title>
        <authorList>
            <person name="Mendez-Garcia C."/>
            <person name="Mesa V."/>
            <person name="Sprenger R.R."/>
            <person name="Richter M."/>
            <person name="Diez M.S."/>
            <person name="Solano J."/>
            <person name="Bargiela R."/>
            <person name="Golyshina O.V."/>
            <person name="Manteca A."/>
            <person name="Ramos J.L."/>
            <person name="Gallego J.R."/>
            <person name="Llorente I."/>
            <person name="Martins Dos Santos V.A."/>
            <person name="Jensen O.N."/>
            <person name="Pelaez A.I."/>
            <person name="Sanchez J."/>
            <person name="Ferrer M."/>
        </authorList>
    </citation>
    <scope>NUCLEOTIDE SEQUENCE</scope>
</reference>
<name>T0YF32_9ZZZZ</name>
<organism evidence="2">
    <name type="scientific">mine drainage metagenome</name>
    <dbReference type="NCBI Taxonomy" id="410659"/>
    <lineage>
        <taxon>unclassified sequences</taxon>
        <taxon>metagenomes</taxon>
        <taxon>ecological metagenomes</taxon>
    </lineage>
</organism>
<dbReference type="AlphaFoldDB" id="T0YF32"/>
<gene>
    <name evidence="2" type="ORF">B1B_18395</name>
</gene>
<dbReference type="Gene3D" id="3.20.20.80">
    <property type="entry name" value="Glycosidases"/>
    <property type="match status" value="1"/>
</dbReference>
<dbReference type="SUPFAM" id="SSF51445">
    <property type="entry name" value="(Trans)glycosidases"/>
    <property type="match status" value="1"/>
</dbReference>
<evidence type="ECO:0000313" key="2">
    <source>
        <dbReference type="EMBL" id="EQD30457.1"/>
    </source>
</evidence>